<keyword evidence="3" id="KW-1185">Reference proteome</keyword>
<dbReference type="InterPro" id="IPR051531">
    <property type="entry name" value="N-acetyltransferase"/>
</dbReference>
<dbReference type="KEGG" id="tso:IZ6_22100"/>
<dbReference type="InterPro" id="IPR016181">
    <property type="entry name" value="Acyl_CoA_acyltransferase"/>
</dbReference>
<dbReference type="InterPro" id="IPR000182">
    <property type="entry name" value="GNAT_dom"/>
</dbReference>
<sequence>MLSLLFPTMVEINGLFGDVPHEGHLAGVEKVFSDVEMMKTLGGPRPPQAAKAFIGRERVHWREHSFGIWFFRDMDTGSFAGWGGIRRTELDGEEVVELLYSLTPEHWGRGCATEIGKLATQLGFENLGLTEIVGFVLPENTRSEGVMLRCGFHFDKGIERAGLAHGLYRLNRAPRT</sequence>
<dbReference type="Gene3D" id="3.40.630.30">
    <property type="match status" value="1"/>
</dbReference>
<dbReference type="Pfam" id="PF13302">
    <property type="entry name" value="Acetyltransf_3"/>
    <property type="match status" value="1"/>
</dbReference>
<evidence type="ECO:0000313" key="3">
    <source>
        <dbReference type="Proteomes" id="UP000515317"/>
    </source>
</evidence>
<dbReference type="PANTHER" id="PTHR43792:SF1">
    <property type="entry name" value="N-ACETYLTRANSFERASE DOMAIN-CONTAINING PROTEIN"/>
    <property type="match status" value="1"/>
</dbReference>
<feature type="domain" description="N-acetyltransferase" evidence="1">
    <location>
        <begin position="22"/>
        <end position="153"/>
    </location>
</feature>
<name>A0A6S6QV80_9HYPH</name>
<evidence type="ECO:0000313" key="2">
    <source>
        <dbReference type="EMBL" id="BCJ91475.1"/>
    </source>
</evidence>
<accession>A0A6S6QV80</accession>
<dbReference type="GO" id="GO:0016747">
    <property type="term" value="F:acyltransferase activity, transferring groups other than amino-acyl groups"/>
    <property type="evidence" value="ECO:0007669"/>
    <property type="project" value="InterPro"/>
</dbReference>
<proteinExistence type="predicted"/>
<dbReference type="AlphaFoldDB" id="A0A6S6QV80"/>
<dbReference type="Proteomes" id="UP000515317">
    <property type="component" value="Chromosome"/>
</dbReference>
<gene>
    <name evidence="2" type="ORF">IZ6_22100</name>
</gene>
<dbReference type="SUPFAM" id="SSF55729">
    <property type="entry name" value="Acyl-CoA N-acyltransferases (Nat)"/>
    <property type="match status" value="1"/>
</dbReference>
<evidence type="ECO:0000259" key="1">
    <source>
        <dbReference type="Pfam" id="PF13302"/>
    </source>
</evidence>
<organism evidence="2 3">
    <name type="scientific">Terrihabitans soli</name>
    <dbReference type="NCBI Taxonomy" id="708113"/>
    <lineage>
        <taxon>Bacteria</taxon>
        <taxon>Pseudomonadati</taxon>
        <taxon>Pseudomonadota</taxon>
        <taxon>Alphaproteobacteria</taxon>
        <taxon>Hyphomicrobiales</taxon>
        <taxon>Terrihabitans</taxon>
    </lineage>
</organism>
<reference evidence="2 3" key="1">
    <citation type="submission" date="2020-08" db="EMBL/GenBank/DDBJ databases">
        <title>Genome sequence of Rhizobiales bacterium strain IZ6.</title>
        <authorList>
            <person name="Nakai R."/>
            <person name="Naganuma T."/>
        </authorList>
    </citation>
    <scope>NUCLEOTIDE SEQUENCE [LARGE SCALE GENOMIC DNA]</scope>
    <source>
        <strain evidence="2 3">IZ6</strain>
    </source>
</reference>
<dbReference type="PANTHER" id="PTHR43792">
    <property type="entry name" value="GNAT FAMILY, PUTATIVE (AFU_ORTHOLOGUE AFUA_3G00765)-RELATED-RELATED"/>
    <property type="match status" value="1"/>
</dbReference>
<protein>
    <recommendedName>
        <fullName evidence="1">N-acetyltransferase domain-containing protein</fullName>
    </recommendedName>
</protein>
<dbReference type="EMBL" id="AP023361">
    <property type="protein sequence ID" value="BCJ91475.1"/>
    <property type="molecule type" value="Genomic_DNA"/>
</dbReference>
<dbReference type="RefSeq" id="WP_222875120.1">
    <property type="nucleotide sequence ID" value="NZ_AP023361.1"/>
</dbReference>